<organism evidence="2 3">
    <name type="scientific">Methylobacterium frigidaeris</name>
    <dbReference type="NCBI Taxonomy" id="2038277"/>
    <lineage>
        <taxon>Bacteria</taxon>
        <taxon>Pseudomonadati</taxon>
        <taxon>Pseudomonadota</taxon>
        <taxon>Alphaproteobacteria</taxon>
        <taxon>Hyphomicrobiales</taxon>
        <taxon>Methylobacteriaceae</taxon>
        <taxon>Methylobacterium</taxon>
    </lineage>
</organism>
<keyword evidence="3" id="KW-1185">Reference proteome</keyword>
<dbReference type="EMBL" id="BPQJ01000045">
    <property type="protein sequence ID" value="GJD65681.1"/>
    <property type="molecule type" value="Genomic_DNA"/>
</dbReference>
<keyword evidence="1" id="KW-0732">Signal</keyword>
<dbReference type="AlphaFoldDB" id="A0AA37M8B3"/>
<sequence>MPAVSRWFAPVLLLGAVAAAGWGRAADGEEPDASVAALGTAGLAVTAEIAELDGSPLAEARIGTPFRIRLDFRDPAGGARPVTSPVAWLRPLGPTASTCQDSARAARVTGRLSGDDVPLAGLSLVTLDEANRVAVVDPHRPAASRIVAGIVPMEGRPAGFAVHPGRGELIYGRPDRGDVVALPLPWGRPSVLASGLAGPHAILPAPAGRLWLAEDEHVRLLDRTGATLHRLPLPGPVVLHEAGPGRVLAAGRDGSGLMLDRGTAEAVARFAPGTIGPVAAATPAAVLTIRDGRLVRLYADAPDRPDALDVPGAPLAVRADAAGRWALVLSRPLARSAAGPLALDILDLTTGRRVHGFEAPEPFDEAVLLGAAIFLTWPTRPVVTVIDLAALKDGDAAVRDVRLGGPDESHPVPRRGPMMAPLSPLSAVAVMRPGGRVLQTVLAGGGLSSAPAQAIALKGDPPVALAAYPRSLVSQGEGRFEATARLPHGGRWELVTTTGIGGTTACLPIPVEVTAEPPPAPRLDAEIGTRAGGTVTLAIRLRGGIPAKPGAVLRIRLAALDGSDIRDVAADPLGEGYVTTPFAASPGLYAVSLADGSPLRPDPAIVDLRPTAPEAGR</sequence>
<comment type="caution">
    <text evidence="2">The sequence shown here is derived from an EMBL/GenBank/DDBJ whole genome shotgun (WGS) entry which is preliminary data.</text>
</comment>
<dbReference type="SUPFAM" id="SSF63829">
    <property type="entry name" value="Calcium-dependent phosphotriesterase"/>
    <property type="match status" value="1"/>
</dbReference>
<name>A0AA37M8B3_9HYPH</name>
<evidence type="ECO:0000313" key="2">
    <source>
        <dbReference type="EMBL" id="GJD65681.1"/>
    </source>
</evidence>
<evidence type="ECO:0000313" key="3">
    <source>
        <dbReference type="Proteomes" id="UP001055286"/>
    </source>
</evidence>
<reference evidence="2" key="1">
    <citation type="journal article" date="2016" name="Front. Microbiol.">
        <title>Genome Sequence of the Piezophilic, Mesophilic Sulfate-Reducing Bacterium Desulfovibrio indicus J2T.</title>
        <authorList>
            <person name="Cao J."/>
            <person name="Maignien L."/>
            <person name="Shao Z."/>
            <person name="Alain K."/>
            <person name="Jebbar M."/>
        </authorList>
    </citation>
    <scope>NUCLEOTIDE SEQUENCE</scope>
    <source>
        <strain evidence="2">JCM 32048</strain>
    </source>
</reference>
<protein>
    <submittedName>
        <fullName evidence="2">Uncharacterized protein</fullName>
    </submittedName>
</protein>
<feature type="chain" id="PRO_5041427365" evidence="1">
    <location>
        <begin position="26"/>
        <end position="617"/>
    </location>
</feature>
<accession>A0AA37M8B3</accession>
<evidence type="ECO:0000256" key="1">
    <source>
        <dbReference type="SAM" id="SignalP"/>
    </source>
</evidence>
<dbReference type="Proteomes" id="UP001055286">
    <property type="component" value="Unassembled WGS sequence"/>
</dbReference>
<proteinExistence type="predicted"/>
<feature type="signal peptide" evidence="1">
    <location>
        <begin position="1"/>
        <end position="25"/>
    </location>
</feature>
<gene>
    <name evidence="2" type="ORF">MPEAHAMD_5876</name>
</gene>
<reference evidence="2" key="2">
    <citation type="submission" date="2021-08" db="EMBL/GenBank/DDBJ databases">
        <authorList>
            <person name="Tani A."/>
            <person name="Ola A."/>
            <person name="Ogura Y."/>
            <person name="Katsura K."/>
            <person name="Hayashi T."/>
        </authorList>
    </citation>
    <scope>NUCLEOTIDE SEQUENCE</scope>
    <source>
        <strain evidence="2">JCM 32048</strain>
    </source>
</reference>